<comment type="caution">
    <text evidence="3">The sequence shown here is derived from an EMBL/GenBank/DDBJ whole genome shotgun (WGS) entry which is preliminary data.</text>
</comment>
<feature type="chain" id="PRO_5044879934" evidence="2">
    <location>
        <begin position="21"/>
        <end position="86"/>
    </location>
</feature>
<evidence type="ECO:0000256" key="1">
    <source>
        <dbReference type="SAM" id="Phobius"/>
    </source>
</evidence>
<name>A0ABD3UEJ7_SINWO</name>
<evidence type="ECO:0000256" key="2">
    <source>
        <dbReference type="SAM" id="SignalP"/>
    </source>
</evidence>
<dbReference type="EMBL" id="JBJQND010000016">
    <property type="protein sequence ID" value="KAL3847380.1"/>
    <property type="molecule type" value="Genomic_DNA"/>
</dbReference>
<keyword evidence="4" id="KW-1185">Reference proteome</keyword>
<proteinExistence type="predicted"/>
<keyword evidence="1" id="KW-0472">Membrane</keyword>
<dbReference type="Proteomes" id="UP001634394">
    <property type="component" value="Unassembled WGS sequence"/>
</dbReference>
<keyword evidence="1" id="KW-1133">Transmembrane helix</keyword>
<reference evidence="3 4" key="1">
    <citation type="submission" date="2024-11" db="EMBL/GenBank/DDBJ databases">
        <title>Chromosome-level genome assembly of the freshwater bivalve Anodonta woodiana.</title>
        <authorList>
            <person name="Chen X."/>
        </authorList>
    </citation>
    <scope>NUCLEOTIDE SEQUENCE [LARGE SCALE GENOMIC DNA]</scope>
    <source>
        <strain evidence="3">MN2024</strain>
        <tissue evidence="3">Gills</tissue>
    </source>
</reference>
<evidence type="ECO:0000313" key="4">
    <source>
        <dbReference type="Proteomes" id="UP001634394"/>
    </source>
</evidence>
<dbReference type="AlphaFoldDB" id="A0ABD3UEJ7"/>
<feature type="signal peptide" evidence="2">
    <location>
        <begin position="1"/>
        <end position="20"/>
    </location>
</feature>
<keyword evidence="2" id="KW-0732">Signal</keyword>
<sequence>MKSVTVITIGVIAMLGSALADYGYGGYGGSYASEYYPSYGGGYGGGYGGSGGFGLLLPLIVIILILPMLFNQGTSDTVRVVNVGSG</sequence>
<gene>
    <name evidence="3" type="ORF">ACJMK2_018295</name>
</gene>
<organism evidence="3 4">
    <name type="scientific">Sinanodonta woodiana</name>
    <name type="common">Chinese pond mussel</name>
    <name type="synonym">Anodonta woodiana</name>
    <dbReference type="NCBI Taxonomy" id="1069815"/>
    <lineage>
        <taxon>Eukaryota</taxon>
        <taxon>Metazoa</taxon>
        <taxon>Spiralia</taxon>
        <taxon>Lophotrochozoa</taxon>
        <taxon>Mollusca</taxon>
        <taxon>Bivalvia</taxon>
        <taxon>Autobranchia</taxon>
        <taxon>Heteroconchia</taxon>
        <taxon>Palaeoheterodonta</taxon>
        <taxon>Unionida</taxon>
        <taxon>Unionoidea</taxon>
        <taxon>Unionidae</taxon>
        <taxon>Unioninae</taxon>
        <taxon>Sinanodonta</taxon>
    </lineage>
</organism>
<evidence type="ECO:0000313" key="3">
    <source>
        <dbReference type="EMBL" id="KAL3847380.1"/>
    </source>
</evidence>
<feature type="transmembrane region" description="Helical" evidence="1">
    <location>
        <begin position="44"/>
        <end position="70"/>
    </location>
</feature>
<accession>A0ABD3UEJ7</accession>
<keyword evidence="1" id="KW-0812">Transmembrane</keyword>
<protein>
    <submittedName>
        <fullName evidence="3">Uncharacterized protein</fullName>
    </submittedName>
</protein>